<sequence>MKASALFLIGIIATSSSMLSHAAECSDDDLMSISEIYSQAMTDGTASCPDLTTATDAFDYCSFTECLRFMTNMLDDLPDCTTGGVSIKEGVQAAIDICDGGTANMSNVFTDTSSSSMLTTDSSTDKPADATFSSDSSSNSATATDTASSSDSLLRTVSPSDSSTSDKITADQATGSSSASTVELTISSFGVAMTTFIFAVGL</sequence>
<feature type="chain" id="PRO_5032895497" description="Elicitin-like protein" evidence="2">
    <location>
        <begin position="23"/>
        <end position="202"/>
    </location>
</feature>
<evidence type="ECO:0000256" key="1">
    <source>
        <dbReference type="SAM" id="MobiDB-lite"/>
    </source>
</evidence>
<evidence type="ECO:0000313" key="4">
    <source>
        <dbReference type="Proteomes" id="UP000602510"/>
    </source>
</evidence>
<gene>
    <name evidence="3" type="ORF">GN244_ATG03052</name>
</gene>
<accession>A0A833T079</accession>
<dbReference type="SMART" id="SM01187">
    <property type="entry name" value="Elicitin"/>
    <property type="match status" value="1"/>
</dbReference>
<name>A0A833T079_PHYIN</name>
<dbReference type="AlphaFoldDB" id="A0A833T079"/>
<protein>
    <recommendedName>
        <fullName evidence="5">Elicitin-like protein</fullName>
    </recommendedName>
</protein>
<dbReference type="Proteomes" id="UP000602510">
    <property type="component" value="Unassembled WGS sequence"/>
</dbReference>
<evidence type="ECO:0008006" key="5">
    <source>
        <dbReference type="Google" id="ProtNLM"/>
    </source>
</evidence>
<feature type="compositionally biased region" description="Low complexity" evidence="1">
    <location>
        <begin position="129"/>
        <end position="152"/>
    </location>
</feature>
<feature type="region of interest" description="Disordered" evidence="1">
    <location>
        <begin position="115"/>
        <end position="174"/>
    </location>
</feature>
<feature type="signal peptide" evidence="2">
    <location>
        <begin position="1"/>
        <end position="22"/>
    </location>
</feature>
<reference evidence="3" key="1">
    <citation type="submission" date="2020-04" db="EMBL/GenBank/DDBJ databases">
        <title>Hybrid Assembly of Korean Phytophthora infestans isolates.</title>
        <authorList>
            <person name="Prokchorchik M."/>
            <person name="Lee Y."/>
            <person name="Seo J."/>
            <person name="Cho J.-H."/>
            <person name="Park Y.-E."/>
            <person name="Jang D.-C."/>
            <person name="Im J.-S."/>
            <person name="Choi J.-G."/>
            <person name="Park H.-J."/>
            <person name="Lee G.-B."/>
            <person name="Lee Y.-G."/>
            <person name="Hong S.-Y."/>
            <person name="Cho K."/>
            <person name="Sohn K.H."/>
        </authorList>
    </citation>
    <scope>NUCLEOTIDE SEQUENCE</scope>
    <source>
        <strain evidence="3">KR_1_A1</strain>
    </source>
</reference>
<proteinExistence type="predicted"/>
<evidence type="ECO:0000313" key="3">
    <source>
        <dbReference type="EMBL" id="KAF4044597.1"/>
    </source>
</evidence>
<organism evidence="3 4">
    <name type="scientific">Phytophthora infestans</name>
    <name type="common">Potato late blight agent</name>
    <name type="synonym">Botrytis infestans</name>
    <dbReference type="NCBI Taxonomy" id="4787"/>
    <lineage>
        <taxon>Eukaryota</taxon>
        <taxon>Sar</taxon>
        <taxon>Stramenopiles</taxon>
        <taxon>Oomycota</taxon>
        <taxon>Peronosporomycetes</taxon>
        <taxon>Peronosporales</taxon>
        <taxon>Peronosporaceae</taxon>
        <taxon>Phytophthora</taxon>
    </lineage>
</organism>
<evidence type="ECO:0000256" key="2">
    <source>
        <dbReference type="SAM" id="SignalP"/>
    </source>
</evidence>
<feature type="compositionally biased region" description="Polar residues" evidence="1">
    <location>
        <begin position="153"/>
        <end position="174"/>
    </location>
</feature>
<dbReference type="EMBL" id="WSZM01000064">
    <property type="protein sequence ID" value="KAF4044597.1"/>
    <property type="molecule type" value="Genomic_DNA"/>
</dbReference>
<dbReference type="InterPro" id="IPR002200">
    <property type="entry name" value="Elicitin"/>
</dbReference>
<dbReference type="GO" id="GO:0005576">
    <property type="term" value="C:extracellular region"/>
    <property type="evidence" value="ECO:0007669"/>
    <property type="project" value="InterPro"/>
</dbReference>
<comment type="caution">
    <text evidence="3">The sequence shown here is derived from an EMBL/GenBank/DDBJ whole genome shotgun (WGS) entry which is preliminary data.</text>
</comment>
<keyword evidence="4" id="KW-1185">Reference proteome</keyword>
<keyword evidence="2" id="KW-0732">Signal</keyword>